<sequence length="69" mass="7874">MKSFIERQLYQPALVLPMVDLMQLMVSLDFNMGQIGLMVATRGARAALQRSRELWCASHECVTPVERVH</sequence>
<proteinExistence type="predicted"/>
<reference evidence="1 2" key="1">
    <citation type="submission" date="2020-04" db="EMBL/GenBank/DDBJ databases">
        <authorList>
            <person name="De Canck E."/>
        </authorList>
    </citation>
    <scope>NUCLEOTIDE SEQUENCE [LARGE SCALE GENOMIC DNA]</scope>
    <source>
        <strain evidence="1 2">LMG 28688</strain>
    </source>
</reference>
<dbReference type="RefSeq" id="WP_129561738.1">
    <property type="nucleotide sequence ID" value="NZ_CADIKL010000043.1"/>
</dbReference>
<dbReference type="EMBL" id="CADIKL010000043">
    <property type="protein sequence ID" value="CAB3804427.1"/>
    <property type="molecule type" value="Genomic_DNA"/>
</dbReference>
<keyword evidence="2" id="KW-1185">Reference proteome</keyword>
<name>A0A6J5GS29_9BURK</name>
<dbReference type="AlphaFoldDB" id="A0A6J5GS29"/>
<accession>A0A6J5GS29</accession>
<dbReference type="Proteomes" id="UP000494119">
    <property type="component" value="Unassembled WGS sequence"/>
</dbReference>
<evidence type="ECO:0000313" key="1">
    <source>
        <dbReference type="EMBL" id="CAB3804427.1"/>
    </source>
</evidence>
<gene>
    <name evidence="1" type="ORF">LMG28688_05974</name>
</gene>
<organism evidence="1 2">
    <name type="scientific">Paraburkholderia caffeinitolerans</name>
    <dbReference type="NCBI Taxonomy" id="1723730"/>
    <lineage>
        <taxon>Bacteria</taxon>
        <taxon>Pseudomonadati</taxon>
        <taxon>Pseudomonadota</taxon>
        <taxon>Betaproteobacteria</taxon>
        <taxon>Burkholderiales</taxon>
        <taxon>Burkholderiaceae</taxon>
        <taxon>Paraburkholderia</taxon>
    </lineage>
</organism>
<evidence type="ECO:0000313" key="2">
    <source>
        <dbReference type="Proteomes" id="UP000494119"/>
    </source>
</evidence>
<protein>
    <submittedName>
        <fullName evidence="1">Uncharacterized protein</fullName>
    </submittedName>
</protein>